<keyword evidence="2" id="KW-0677">Repeat</keyword>
<evidence type="ECO:0000256" key="4">
    <source>
        <dbReference type="SAM" id="MobiDB-lite"/>
    </source>
</evidence>
<dbReference type="InterPro" id="IPR015943">
    <property type="entry name" value="WD40/YVTN_repeat-like_dom_sf"/>
</dbReference>
<feature type="domain" description="Transcription factor spt8 beta-propeller" evidence="5">
    <location>
        <begin position="88"/>
        <end position="516"/>
    </location>
</feature>
<dbReference type="GO" id="GO:0000122">
    <property type="term" value="P:negative regulation of transcription by RNA polymerase II"/>
    <property type="evidence" value="ECO:0007669"/>
    <property type="project" value="EnsemblFungi"/>
</dbReference>
<feature type="compositionally biased region" description="Basic and acidic residues" evidence="4">
    <location>
        <begin position="304"/>
        <end position="314"/>
    </location>
</feature>
<dbReference type="PROSITE" id="PS50082">
    <property type="entry name" value="WD_REPEATS_2"/>
    <property type="match status" value="1"/>
</dbReference>
<feature type="repeat" description="WD" evidence="3">
    <location>
        <begin position="234"/>
        <end position="275"/>
    </location>
</feature>
<evidence type="ECO:0000256" key="1">
    <source>
        <dbReference type="ARBA" id="ARBA00022574"/>
    </source>
</evidence>
<dbReference type="InterPro" id="IPR057544">
    <property type="entry name" value="Beta-prop_SPT8"/>
</dbReference>
<feature type="compositionally biased region" description="Polar residues" evidence="4">
    <location>
        <begin position="172"/>
        <end position="189"/>
    </location>
</feature>
<evidence type="ECO:0000313" key="7">
    <source>
        <dbReference type="Proteomes" id="UP000027586"/>
    </source>
</evidence>
<dbReference type="GO" id="GO:0017025">
    <property type="term" value="F:TBP-class protein binding"/>
    <property type="evidence" value="ECO:0007669"/>
    <property type="project" value="EnsemblFungi"/>
</dbReference>
<dbReference type="PANTHER" id="PTHR22847">
    <property type="entry name" value="WD40 REPEAT PROTEIN"/>
    <property type="match status" value="1"/>
</dbReference>
<feature type="region of interest" description="Disordered" evidence="4">
    <location>
        <begin position="1"/>
        <end position="64"/>
    </location>
</feature>
<dbReference type="VEuPathDB" id="FungiDB:LCOR_08218.1"/>
<dbReference type="SUPFAM" id="SSF50978">
    <property type="entry name" value="WD40 repeat-like"/>
    <property type="match status" value="1"/>
</dbReference>
<protein>
    <submittedName>
        <fullName evidence="6">Transcription factor spt8</fullName>
    </submittedName>
</protein>
<dbReference type="Proteomes" id="UP000027586">
    <property type="component" value="Unassembled WGS sequence"/>
</dbReference>
<proteinExistence type="predicted"/>
<feature type="region of interest" description="Disordered" evidence="4">
    <location>
        <begin position="292"/>
        <end position="333"/>
    </location>
</feature>
<dbReference type="GO" id="GO:0000124">
    <property type="term" value="C:SAGA complex"/>
    <property type="evidence" value="ECO:0007669"/>
    <property type="project" value="EnsemblFungi"/>
</dbReference>
<reference evidence="6" key="1">
    <citation type="submission" date="2013-08" db="EMBL/GenBank/DDBJ databases">
        <title>Gene expansion shapes genome architecture in the human pathogen Lichtheimia corymbifera: an evolutionary genomics analysis in the ancient terrestrial Mucorales (Mucoromycotina).</title>
        <authorList>
            <person name="Schwartze V.U."/>
            <person name="Winter S."/>
            <person name="Shelest E."/>
            <person name="Marcet-Houben M."/>
            <person name="Horn F."/>
            <person name="Wehner S."/>
            <person name="Hoffmann K."/>
            <person name="Riege K."/>
            <person name="Sammeth M."/>
            <person name="Nowrousian M."/>
            <person name="Valiante V."/>
            <person name="Linde J."/>
            <person name="Jacobsen I.D."/>
            <person name="Marz M."/>
            <person name="Brakhage A.A."/>
            <person name="Gabaldon T."/>
            <person name="Bocker S."/>
            <person name="Voigt K."/>
        </authorList>
    </citation>
    <scope>NUCLEOTIDE SEQUENCE [LARGE SCALE GENOMIC DNA]</scope>
    <source>
        <strain evidence="6">FSU 9682</strain>
    </source>
</reference>
<evidence type="ECO:0000313" key="6">
    <source>
        <dbReference type="EMBL" id="CDH57254.1"/>
    </source>
</evidence>
<dbReference type="GO" id="GO:0005634">
    <property type="term" value="C:nucleus"/>
    <property type="evidence" value="ECO:0007669"/>
    <property type="project" value="TreeGrafter"/>
</dbReference>
<evidence type="ECO:0000256" key="2">
    <source>
        <dbReference type="ARBA" id="ARBA00022737"/>
    </source>
</evidence>
<dbReference type="InterPro" id="IPR036322">
    <property type="entry name" value="WD40_repeat_dom_sf"/>
</dbReference>
<dbReference type="GO" id="GO:0006325">
    <property type="term" value="P:chromatin organization"/>
    <property type="evidence" value="ECO:0007669"/>
    <property type="project" value="EnsemblFungi"/>
</dbReference>
<dbReference type="Gene3D" id="2.130.10.10">
    <property type="entry name" value="YVTN repeat-like/Quinoprotein amine dehydrogenase"/>
    <property type="match status" value="2"/>
</dbReference>
<dbReference type="GO" id="GO:1900237">
    <property type="term" value="P:positive regulation of induction of conjugation with cellular fusion"/>
    <property type="evidence" value="ECO:0007669"/>
    <property type="project" value="EnsemblFungi"/>
</dbReference>
<dbReference type="PANTHER" id="PTHR22847:SF735">
    <property type="entry name" value="AFR153WP"/>
    <property type="match status" value="1"/>
</dbReference>
<dbReference type="PROSITE" id="PS50294">
    <property type="entry name" value="WD_REPEATS_REGION"/>
    <property type="match status" value="1"/>
</dbReference>
<dbReference type="InterPro" id="IPR001680">
    <property type="entry name" value="WD40_rpt"/>
</dbReference>
<dbReference type="Pfam" id="PF23798">
    <property type="entry name" value="Beta-prop_SPT8"/>
    <property type="match status" value="1"/>
</dbReference>
<evidence type="ECO:0000256" key="3">
    <source>
        <dbReference type="PROSITE-ProRule" id="PRU00221"/>
    </source>
</evidence>
<gene>
    <name evidence="6" type="ORF">LCOR_08218.1</name>
</gene>
<dbReference type="GO" id="GO:0045944">
    <property type="term" value="P:positive regulation of transcription by RNA polymerase II"/>
    <property type="evidence" value="ECO:0007669"/>
    <property type="project" value="EnsemblFungi"/>
</dbReference>
<feature type="region of interest" description="Disordered" evidence="4">
    <location>
        <begin position="166"/>
        <end position="190"/>
    </location>
</feature>
<feature type="compositionally biased region" description="Basic and acidic residues" evidence="4">
    <location>
        <begin position="54"/>
        <end position="64"/>
    </location>
</feature>
<dbReference type="SMART" id="SM00320">
    <property type="entry name" value="WD40"/>
    <property type="match status" value="6"/>
</dbReference>
<dbReference type="EMBL" id="CBTN010000044">
    <property type="protein sequence ID" value="CDH57254.1"/>
    <property type="molecule type" value="Genomic_DNA"/>
</dbReference>
<name>A0A068S4P7_9FUNG</name>
<organism evidence="6 7">
    <name type="scientific">Lichtheimia corymbifera JMRC:FSU:9682</name>
    <dbReference type="NCBI Taxonomy" id="1263082"/>
    <lineage>
        <taxon>Eukaryota</taxon>
        <taxon>Fungi</taxon>
        <taxon>Fungi incertae sedis</taxon>
        <taxon>Mucoromycota</taxon>
        <taxon>Mucoromycotina</taxon>
        <taxon>Mucoromycetes</taxon>
        <taxon>Mucorales</taxon>
        <taxon>Lichtheimiaceae</taxon>
        <taxon>Lichtheimia</taxon>
    </lineage>
</organism>
<dbReference type="GO" id="GO:0003712">
    <property type="term" value="F:transcription coregulator activity"/>
    <property type="evidence" value="ECO:0007669"/>
    <property type="project" value="EnsemblFungi"/>
</dbReference>
<dbReference type="AlphaFoldDB" id="A0A068S4P7"/>
<feature type="compositionally biased region" description="Polar residues" evidence="4">
    <location>
        <begin position="32"/>
        <end position="51"/>
    </location>
</feature>
<keyword evidence="1 3" id="KW-0853">WD repeat</keyword>
<dbReference type="OrthoDB" id="10260946at2759"/>
<accession>A0A068S4P7</accession>
<keyword evidence="7" id="KW-1185">Reference proteome</keyword>
<comment type="caution">
    <text evidence="6">The sequence shown here is derived from an EMBL/GenBank/DDBJ whole genome shotgun (WGS) entry which is preliminary data.</text>
</comment>
<dbReference type="STRING" id="1263082.A0A068S4P7"/>
<sequence>MSSDEEESISSTPRLHSMADDDNLDTEDAASLRNSPAMTPTQRRASSSMTLDISDDKVADDNDTKTSPIQQRIIDFSVNPAALNCKTYDCVPLVAALHPAQIYSVAATKCFRWVFTGTDEGYIRKWDFYASMNGKSALTQAQRHHHVDSVTMSGVICSWWENEEQPAPVKTEPSTEAGSTVPSSASSVGDGNKLSPVYSMDVQSEALWGLTGMESGNINLVTIRHEEGKCHHVLRNHTAPVSVLQITPQETGVISGSWDKSVLEWDLNTGSVVRNYGGHSSQISSASFRPIYKTSSSSNEGDIETDKSTTEKDTSTTTTDPPPPPSSSSETTKVYEEKDENIFLTTSFDGQCFIWDRREPESAARKLGLPDKTPPWCLSACWSADGSKVYMGRRNGQVDEWDYAAQKLIRSFRMPANSGPVSCVASMPNGKHIICASNDNVRLWNTELESSFNIYPEGAEKPAKTSNTIPFTILPGHHGGCISHIVIDPTCRYMITTSGNRGWDGVSTNACLFYDIASIV</sequence>
<evidence type="ECO:0000259" key="5">
    <source>
        <dbReference type="Pfam" id="PF23798"/>
    </source>
</evidence>